<feature type="region of interest" description="Disordered" evidence="1">
    <location>
        <begin position="1"/>
        <end position="111"/>
    </location>
</feature>
<dbReference type="AlphaFoldDB" id="A0AA36J6T4"/>
<dbReference type="EMBL" id="CAUJNA010003364">
    <property type="protein sequence ID" value="CAJ1400241.1"/>
    <property type="molecule type" value="Genomic_DNA"/>
</dbReference>
<proteinExistence type="predicted"/>
<accession>A0AA36J6T4</accession>
<evidence type="ECO:0000256" key="1">
    <source>
        <dbReference type="SAM" id="MobiDB-lite"/>
    </source>
</evidence>
<dbReference type="Proteomes" id="UP001178507">
    <property type="component" value="Unassembled WGS sequence"/>
</dbReference>
<gene>
    <name evidence="2" type="ORF">EVOR1521_LOCUS23624</name>
</gene>
<reference evidence="2" key="1">
    <citation type="submission" date="2023-08" db="EMBL/GenBank/DDBJ databases">
        <authorList>
            <person name="Chen Y."/>
            <person name="Shah S."/>
            <person name="Dougan E. K."/>
            <person name="Thang M."/>
            <person name="Chan C."/>
        </authorList>
    </citation>
    <scope>NUCLEOTIDE SEQUENCE</scope>
</reference>
<comment type="caution">
    <text evidence="2">The sequence shown here is derived from an EMBL/GenBank/DDBJ whole genome shotgun (WGS) entry which is preliminary data.</text>
</comment>
<sequence>MAATLLLGQEVPTDTKQLGQEPVPSLAPTGTTQKESPPSLAPAGRRKQTKKEISRCLFPETTDSAPNAVAPENPGRAVAEGPARAVMKRPAGAGNSAPEKDAKKKTKKTTDQVLDAAIEPVSDKEVDGVKHGPEPPPGLMPANLPATFGRKAPTSPGLALIWTTLRVVWYTHCPAESRSEGLARSLYAHVKKTVPKTPEVLEIEAAAHKYLMEHVSKKNW</sequence>
<name>A0AA36J6T4_9DINO</name>
<protein>
    <submittedName>
        <fullName evidence="2">Uncharacterized protein</fullName>
    </submittedName>
</protein>
<evidence type="ECO:0000313" key="2">
    <source>
        <dbReference type="EMBL" id="CAJ1400241.1"/>
    </source>
</evidence>
<keyword evidence="3" id="KW-1185">Reference proteome</keyword>
<organism evidence="2 3">
    <name type="scientific">Effrenium voratum</name>
    <dbReference type="NCBI Taxonomy" id="2562239"/>
    <lineage>
        <taxon>Eukaryota</taxon>
        <taxon>Sar</taxon>
        <taxon>Alveolata</taxon>
        <taxon>Dinophyceae</taxon>
        <taxon>Suessiales</taxon>
        <taxon>Symbiodiniaceae</taxon>
        <taxon>Effrenium</taxon>
    </lineage>
</organism>
<evidence type="ECO:0000313" key="3">
    <source>
        <dbReference type="Proteomes" id="UP001178507"/>
    </source>
</evidence>